<organism evidence="3">
    <name type="scientific">Caldiarchaeum subterraneum</name>
    <dbReference type="NCBI Taxonomy" id="311458"/>
    <lineage>
        <taxon>Archaea</taxon>
        <taxon>Nitrososphaerota</taxon>
        <taxon>Candidatus Caldarchaeales</taxon>
        <taxon>Candidatus Caldarchaeaceae</taxon>
        <taxon>Candidatus Caldarchaeum</taxon>
    </lineage>
</organism>
<dbReference type="EMBL" id="DTAD01000079">
    <property type="protein sequence ID" value="HGN90930.1"/>
    <property type="molecule type" value="Genomic_DNA"/>
</dbReference>
<dbReference type="PANTHER" id="PTHR46112:SF2">
    <property type="entry name" value="XAA-PRO AMINOPEPTIDASE P-RELATED"/>
    <property type="match status" value="1"/>
</dbReference>
<reference evidence="3" key="1">
    <citation type="journal article" date="2020" name="mSystems">
        <title>Genome- and Community-Level Interaction Insights into Carbon Utilization and Element Cycling Functions of Hydrothermarchaeota in Hydrothermal Sediment.</title>
        <authorList>
            <person name="Zhou Z."/>
            <person name="Liu Y."/>
            <person name="Xu W."/>
            <person name="Pan J."/>
            <person name="Luo Z.H."/>
            <person name="Li M."/>
        </authorList>
    </citation>
    <scope>NUCLEOTIDE SEQUENCE [LARGE SCALE GENOMIC DNA]</scope>
    <source>
        <strain evidence="3">SpSt-613</strain>
        <strain evidence="2">SpSt-669</strain>
    </source>
</reference>
<dbReference type="EMBL" id="DTCM01000065">
    <property type="protein sequence ID" value="HGL41028.1"/>
    <property type="molecule type" value="Genomic_DNA"/>
</dbReference>
<dbReference type="InterPro" id="IPR000994">
    <property type="entry name" value="Pept_M24"/>
</dbReference>
<evidence type="ECO:0000313" key="2">
    <source>
        <dbReference type="EMBL" id="HGL41028.1"/>
    </source>
</evidence>
<sequence length="420" mass="47006">MMALEFSIGWVKVFWLVLLFRVVLSSLDDLMARRGVDAVVVYGDSTASCPELAYLVRAPVARGGLYVKKRGEEPLLVVSNLDVESAKTGQVRLVKTYNDYGFREFVRRFGRGRGWAEFVAEVLRREKVGRGLVLAGRFEAGQAVFLADILRRRGFMVKASPSPSLLDLCRRTKDSWEVDRIREAGRKTVAVVQRVEKILEESRVAGDKVLYENKPLTANILRQMVRQACAEQGLNLVEGFILAVGAESADPHYSGGEDTPIRPGEPVLLDIFPADVTGYRYDFTRTYCVGRAKPLLRKMYEDTVEAQRVALDMIRENVGCEAPFIRVCRLYMARGWPTPLSRQPVDRGFVHGLGHGLGLTIGEEPYLTRFSQGPLLSGDVVTVEPGLYEKGFGGVRVEDVVLVESSRCTVFAEHRRELEL</sequence>
<dbReference type="AlphaFoldDB" id="A0A7C4I1X8"/>
<keyword evidence="3" id="KW-0031">Aminopeptidase</keyword>
<gene>
    <name evidence="3" type="ORF">ENT82_07405</name>
    <name evidence="2" type="ORF">ENU43_05140</name>
</gene>
<dbReference type="Gene3D" id="3.90.230.10">
    <property type="entry name" value="Creatinase/methionine aminopeptidase superfamily"/>
    <property type="match status" value="1"/>
</dbReference>
<evidence type="ECO:0000259" key="1">
    <source>
        <dbReference type="Pfam" id="PF00557"/>
    </source>
</evidence>
<keyword evidence="3" id="KW-0645">Protease</keyword>
<dbReference type="InterPro" id="IPR036005">
    <property type="entry name" value="Creatinase/aminopeptidase-like"/>
</dbReference>
<comment type="caution">
    <text evidence="3">The sequence shown here is derived from an EMBL/GenBank/DDBJ whole genome shotgun (WGS) entry which is preliminary data.</text>
</comment>
<dbReference type="InterPro" id="IPR050659">
    <property type="entry name" value="Peptidase_M24B"/>
</dbReference>
<evidence type="ECO:0000313" key="3">
    <source>
        <dbReference type="EMBL" id="HGN90930.1"/>
    </source>
</evidence>
<dbReference type="SUPFAM" id="SSF55920">
    <property type="entry name" value="Creatinase/aminopeptidase"/>
    <property type="match status" value="1"/>
</dbReference>
<dbReference type="Pfam" id="PF00557">
    <property type="entry name" value="Peptidase_M24"/>
    <property type="match status" value="1"/>
</dbReference>
<proteinExistence type="predicted"/>
<feature type="domain" description="Peptidase M24" evidence="1">
    <location>
        <begin position="180"/>
        <end position="404"/>
    </location>
</feature>
<name>A0A7C4I1X8_CALS0</name>
<dbReference type="PANTHER" id="PTHR46112">
    <property type="entry name" value="AMINOPEPTIDASE"/>
    <property type="match status" value="1"/>
</dbReference>
<protein>
    <submittedName>
        <fullName evidence="3">Aminopeptidase P family protein</fullName>
    </submittedName>
</protein>
<accession>A0A7C4I1X8</accession>
<keyword evidence="3" id="KW-0378">Hydrolase</keyword>
<dbReference type="GO" id="GO:0004177">
    <property type="term" value="F:aminopeptidase activity"/>
    <property type="evidence" value="ECO:0007669"/>
    <property type="project" value="UniProtKB-KW"/>
</dbReference>